<dbReference type="PROSITE" id="PS00198">
    <property type="entry name" value="4FE4S_FER_1"/>
    <property type="match status" value="1"/>
</dbReference>
<dbReference type="PANTHER" id="PTHR32089:SF112">
    <property type="entry name" value="LYSOZYME-LIKE PROTEIN-RELATED"/>
    <property type="match status" value="1"/>
</dbReference>
<accession>A0ABR7T4N6</accession>
<dbReference type="Proteomes" id="UP000617402">
    <property type="component" value="Unassembled WGS sequence"/>
</dbReference>
<feature type="domain" description="4Fe-4S" evidence="11">
    <location>
        <begin position="386"/>
        <end position="449"/>
    </location>
</feature>
<feature type="domain" description="4Fe-4S ferredoxin-type" evidence="10">
    <location>
        <begin position="35"/>
        <end position="64"/>
    </location>
</feature>
<dbReference type="Pfam" id="PF02906">
    <property type="entry name" value="Fe_hyd_lg_C"/>
    <property type="match status" value="1"/>
</dbReference>
<dbReference type="PRINTS" id="PR00260">
    <property type="entry name" value="CHEMTRNSDUCR"/>
</dbReference>
<name>A0ABR7T4N6_HELCL</name>
<comment type="similarity">
    <text evidence="6">Belongs to the methyl-accepting chemotaxis (MCP) protein family.</text>
</comment>
<comment type="caution">
    <text evidence="12">The sequence shown here is derived from an EMBL/GenBank/DDBJ whole genome shotgun (WGS) entry which is preliminary data.</text>
</comment>
<evidence type="ECO:0000256" key="1">
    <source>
        <dbReference type="ARBA" id="ARBA00022485"/>
    </source>
</evidence>
<evidence type="ECO:0000256" key="5">
    <source>
        <dbReference type="ARBA" id="ARBA00023224"/>
    </source>
</evidence>
<evidence type="ECO:0000256" key="3">
    <source>
        <dbReference type="ARBA" id="ARBA00023004"/>
    </source>
</evidence>
<keyword evidence="8" id="KW-0175">Coiled coil</keyword>
<keyword evidence="1" id="KW-0004">4Fe-4S</keyword>
<dbReference type="InterPro" id="IPR009016">
    <property type="entry name" value="Fe_hydrogenase"/>
</dbReference>
<evidence type="ECO:0000259" key="9">
    <source>
        <dbReference type="PROSITE" id="PS50111"/>
    </source>
</evidence>
<dbReference type="SUPFAM" id="SSF58104">
    <property type="entry name" value="Methyl-accepting chemotaxis protein (MCP) signaling domain"/>
    <property type="match status" value="1"/>
</dbReference>
<keyword evidence="3" id="KW-0408">Iron</keyword>
<keyword evidence="5 7" id="KW-0807">Transducer</keyword>
<evidence type="ECO:0000313" key="13">
    <source>
        <dbReference type="Proteomes" id="UP000617402"/>
    </source>
</evidence>
<dbReference type="Pfam" id="PF04060">
    <property type="entry name" value="FeS"/>
    <property type="match status" value="1"/>
</dbReference>
<organism evidence="12 13">
    <name type="scientific">Heliobacterium chlorum</name>
    <dbReference type="NCBI Taxonomy" id="2698"/>
    <lineage>
        <taxon>Bacteria</taxon>
        <taxon>Bacillati</taxon>
        <taxon>Bacillota</taxon>
        <taxon>Clostridia</taxon>
        <taxon>Eubacteriales</taxon>
        <taxon>Heliobacteriaceae</taxon>
        <taxon>Heliobacterium</taxon>
    </lineage>
</organism>
<dbReference type="Gene3D" id="3.40.50.1780">
    <property type="match status" value="1"/>
</dbReference>
<dbReference type="SUPFAM" id="SSF54862">
    <property type="entry name" value="4Fe-4S ferredoxins"/>
    <property type="match status" value="1"/>
</dbReference>
<proteinExistence type="inferred from homology"/>
<dbReference type="Pfam" id="PF13237">
    <property type="entry name" value="Fer4_10"/>
    <property type="match status" value="1"/>
</dbReference>
<feature type="coiled-coil region" evidence="8">
    <location>
        <begin position="436"/>
        <end position="480"/>
    </location>
</feature>
<evidence type="ECO:0000259" key="11">
    <source>
        <dbReference type="PROSITE" id="PS51656"/>
    </source>
</evidence>
<dbReference type="InterPro" id="IPR017896">
    <property type="entry name" value="4Fe4S_Fe-S-bd"/>
</dbReference>
<keyword evidence="2" id="KW-0479">Metal-binding</keyword>
<dbReference type="PROSITE" id="PS51379">
    <property type="entry name" value="4FE4S_FER_2"/>
    <property type="match status" value="2"/>
</dbReference>
<gene>
    <name evidence="12" type="ORF">H1S01_08920</name>
</gene>
<dbReference type="PROSITE" id="PS51656">
    <property type="entry name" value="4FE4S"/>
    <property type="match status" value="1"/>
</dbReference>
<dbReference type="Gene3D" id="1.10.15.40">
    <property type="entry name" value="Electron transport complex subunit B, putative Fe-S cluster"/>
    <property type="match status" value="1"/>
</dbReference>
<evidence type="ECO:0000256" key="6">
    <source>
        <dbReference type="ARBA" id="ARBA00029447"/>
    </source>
</evidence>
<dbReference type="Gene3D" id="3.30.70.20">
    <property type="match status" value="1"/>
</dbReference>
<keyword evidence="4" id="KW-0411">Iron-sulfur</keyword>
<evidence type="ECO:0000256" key="2">
    <source>
        <dbReference type="ARBA" id="ARBA00022723"/>
    </source>
</evidence>
<dbReference type="InterPro" id="IPR004108">
    <property type="entry name" value="Fe_hydrogenase_lsu_C"/>
</dbReference>
<protein>
    <submittedName>
        <fullName evidence="12">Uncharacterized protein</fullName>
    </submittedName>
</protein>
<feature type="domain" description="4Fe-4S ferredoxin-type" evidence="10">
    <location>
        <begin position="5"/>
        <end position="34"/>
    </location>
</feature>
<dbReference type="Pfam" id="PF00015">
    <property type="entry name" value="MCPsignal"/>
    <property type="match status" value="1"/>
</dbReference>
<dbReference type="Gene3D" id="1.10.287.950">
    <property type="entry name" value="Methyl-accepting chemotaxis protein"/>
    <property type="match status" value="1"/>
</dbReference>
<dbReference type="InterPro" id="IPR007202">
    <property type="entry name" value="4Fe-4S_dom"/>
</dbReference>
<keyword evidence="13" id="KW-1185">Reference proteome</keyword>
<dbReference type="PROSITE" id="PS50111">
    <property type="entry name" value="CHEMOTAXIS_TRANSDUC_2"/>
    <property type="match status" value="1"/>
</dbReference>
<dbReference type="InterPro" id="IPR004090">
    <property type="entry name" value="Chemotax_Me-accpt_rcpt"/>
</dbReference>
<reference evidence="12 13" key="1">
    <citation type="submission" date="2020-07" db="EMBL/GenBank/DDBJ databases">
        <title>Draft whole-genome sequence of Heliobacterium chlorum DSM 3682, type strain.</title>
        <authorList>
            <person name="Kyndt J.A."/>
            <person name="Meyer T.E."/>
            <person name="Imhoff J.F."/>
        </authorList>
    </citation>
    <scope>NUCLEOTIDE SEQUENCE [LARGE SCALE GENOMIC DNA]</scope>
    <source>
        <strain evidence="12 13">DSM 3682</strain>
    </source>
</reference>
<evidence type="ECO:0000256" key="8">
    <source>
        <dbReference type="SAM" id="Coils"/>
    </source>
</evidence>
<dbReference type="InterPro" id="IPR004089">
    <property type="entry name" value="MCPsignal_dom"/>
</dbReference>
<sequence>MGLLKVVEVDVEKCQNCLACLDACPVKQCNIVEENSVSVNDDLCIGCGECIRICREKGHHARTGVDDFTEFLQDIKKGEAVGVLLAPAAAVNYPNLLPQLISAIRQVGAKAVFDVSFGAEITTYMYLKALQQGGPCPMIAQPCPAIVTFIETYHPDLIPYLAPTHSPALDAAIWIKNQSDYRHLKLAFVGPCFAKRREFHDPNTKGAISYNITFASLDKYFAEKGIDLRKLGTSTFDTPEAERAVVYSQPGGLTETFNRFGVPVRKADVPRVEGADEVYTEYIPQLKADIRRGKAPVLVDILNCLHGCNVGPGTTHDLSRYQVDCIMEERKAAQIEKYKQNKSLFSKGKDPLQKVYDELSQKGLDFSRKYSDKSSFNSSRTMSRVDEEQIWLELHKVSEAERNINCQSCGYGNCRSMVQAIFDGKNRIQSCKYYLLKESERHLDQMTEQAEKAENLAKLNQEERNRVQQTYDRLIELNRQVAETVAQIGTTNEDLSHSFQTIISGAEEMVGEMSRLTSDSGRIRDLTKNSEAIVDEIQNIASQTNLLALNAAIEAARAGESGRGFAVVAEEVKKLAGQSSSGTERIREFIMAIANQSETLDEKTGHVLDVSQKISHSIESTAEILKRQSAELVNEAKKLKNEEANLTH</sequence>
<dbReference type="EMBL" id="JACVHF010000007">
    <property type="protein sequence ID" value="MBC9784631.1"/>
    <property type="molecule type" value="Genomic_DNA"/>
</dbReference>
<evidence type="ECO:0000256" key="7">
    <source>
        <dbReference type="PROSITE-ProRule" id="PRU00284"/>
    </source>
</evidence>
<dbReference type="InterPro" id="IPR017900">
    <property type="entry name" value="4Fe4S_Fe_S_CS"/>
</dbReference>
<dbReference type="SUPFAM" id="SSF53920">
    <property type="entry name" value="Fe-only hydrogenase"/>
    <property type="match status" value="1"/>
</dbReference>
<feature type="domain" description="Methyl-accepting transducer" evidence="9">
    <location>
        <begin position="438"/>
        <end position="648"/>
    </location>
</feature>
<dbReference type="RefSeq" id="WP_188039798.1">
    <property type="nucleotide sequence ID" value="NZ_JACVHF010000007.1"/>
</dbReference>
<dbReference type="PANTHER" id="PTHR32089">
    <property type="entry name" value="METHYL-ACCEPTING CHEMOTAXIS PROTEIN MCPB"/>
    <property type="match status" value="1"/>
</dbReference>
<evidence type="ECO:0000256" key="4">
    <source>
        <dbReference type="ARBA" id="ARBA00023014"/>
    </source>
</evidence>
<evidence type="ECO:0000259" key="10">
    <source>
        <dbReference type="PROSITE" id="PS51379"/>
    </source>
</evidence>
<evidence type="ECO:0000313" key="12">
    <source>
        <dbReference type="EMBL" id="MBC9784631.1"/>
    </source>
</evidence>
<dbReference type="SMART" id="SM00283">
    <property type="entry name" value="MA"/>
    <property type="match status" value="1"/>
</dbReference>